<dbReference type="RefSeq" id="XP_003291003.1">
    <property type="nucleotide sequence ID" value="XM_003290955.1"/>
</dbReference>
<sequence length="223" mass="26149">MKETQFFKDIIESQTNFKYSETENITLYEHIHDIVCYGIGDFSSSKKCLDQLAYITSVKSIYNVSSIYIYDPVMNEIEKKLVDKIGFKLIEVNEEGKRKINMSIETNNRFTLFYMPFCGRKLYDNVLWANWEDLSKVLIIGNSFDIYIDGINKVEDDYVQYSYTSKTAGIHNELLFPKNYPTPYIFHDLSIHIFPKHLLSTKEDSFYSKSKNLEPPKLIFGPE</sequence>
<evidence type="ECO:0000313" key="4">
    <source>
        <dbReference type="Proteomes" id="UP000001064"/>
    </source>
</evidence>
<dbReference type="AlphaFoldDB" id="F0ZUB3"/>
<dbReference type="InterPro" id="IPR012942">
    <property type="entry name" value="SRR1-like"/>
</dbReference>
<feature type="domain" description="SRR1-like" evidence="2">
    <location>
        <begin position="29"/>
        <end position="193"/>
    </location>
</feature>
<dbReference type="FunCoup" id="F0ZUB3">
    <property type="interactions" value="14"/>
</dbReference>
<keyword evidence="4" id="KW-1185">Reference proteome</keyword>
<dbReference type="VEuPathDB" id="AmoebaDB:DICPUDRAFT_38359"/>
<dbReference type="eggNOG" id="KOG3131">
    <property type="taxonomic scope" value="Eukaryota"/>
</dbReference>
<dbReference type="Pfam" id="PF07985">
    <property type="entry name" value="SRR1"/>
    <property type="match status" value="1"/>
</dbReference>
<protein>
    <recommendedName>
        <fullName evidence="2">SRR1-like domain-containing protein</fullName>
    </recommendedName>
</protein>
<dbReference type="GO" id="GO:0005634">
    <property type="term" value="C:nucleus"/>
    <property type="evidence" value="ECO:0000318"/>
    <property type="project" value="GO_Central"/>
</dbReference>
<dbReference type="KEGG" id="dpp:DICPUDRAFT_38359"/>
<organism evidence="3 4">
    <name type="scientific">Dictyostelium purpureum</name>
    <name type="common">Slime mold</name>
    <dbReference type="NCBI Taxonomy" id="5786"/>
    <lineage>
        <taxon>Eukaryota</taxon>
        <taxon>Amoebozoa</taxon>
        <taxon>Evosea</taxon>
        <taxon>Eumycetozoa</taxon>
        <taxon>Dictyostelia</taxon>
        <taxon>Dictyosteliales</taxon>
        <taxon>Dictyosteliaceae</taxon>
        <taxon>Dictyostelium</taxon>
    </lineage>
</organism>
<proteinExistence type="inferred from homology"/>
<dbReference type="GO" id="GO:0005737">
    <property type="term" value="C:cytoplasm"/>
    <property type="evidence" value="ECO:0000318"/>
    <property type="project" value="GO_Central"/>
</dbReference>
<dbReference type="PANTHER" id="PTHR28626:SF3">
    <property type="entry name" value="SRR1-LIKE PROTEIN"/>
    <property type="match status" value="1"/>
</dbReference>
<reference evidence="4" key="1">
    <citation type="journal article" date="2011" name="Genome Biol.">
        <title>Comparative genomics of the social amoebae Dictyostelium discoideum and Dictyostelium purpureum.</title>
        <authorList>
            <consortium name="US DOE Joint Genome Institute (JGI-PGF)"/>
            <person name="Sucgang R."/>
            <person name="Kuo A."/>
            <person name="Tian X."/>
            <person name="Salerno W."/>
            <person name="Parikh A."/>
            <person name="Feasley C.L."/>
            <person name="Dalin E."/>
            <person name="Tu H."/>
            <person name="Huang E."/>
            <person name="Barry K."/>
            <person name="Lindquist E."/>
            <person name="Shapiro H."/>
            <person name="Bruce D."/>
            <person name="Schmutz J."/>
            <person name="Salamov A."/>
            <person name="Fey P."/>
            <person name="Gaudet P."/>
            <person name="Anjard C."/>
            <person name="Babu M.M."/>
            <person name="Basu S."/>
            <person name="Bushmanova Y."/>
            <person name="van der Wel H."/>
            <person name="Katoh-Kurasawa M."/>
            <person name="Dinh C."/>
            <person name="Coutinho P.M."/>
            <person name="Saito T."/>
            <person name="Elias M."/>
            <person name="Schaap P."/>
            <person name="Kay R.R."/>
            <person name="Henrissat B."/>
            <person name="Eichinger L."/>
            <person name="Rivero F."/>
            <person name="Putnam N.H."/>
            <person name="West C.M."/>
            <person name="Loomis W.F."/>
            <person name="Chisholm R.L."/>
            <person name="Shaulsky G."/>
            <person name="Strassmann J.E."/>
            <person name="Queller D.C."/>
            <person name="Kuspa A."/>
            <person name="Grigoriev I.V."/>
        </authorList>
    </citation>
    <scope>NUCLEOTIDE SEQUENCE [LARGE SCALE GENOMIC DNA]</scope>
    <source>
        <strain evidence="4">QSDP1</strain>
    </source>
</reference>
<evidence type="ECO:0000256" key="1">
    <source>
        <dbReference type="ARBA" id="ARBA00009856"/>
    </source>
</evidence>
<dbReference type="OMA" id="CGRKLYD"/>
<dbReference type="GeneID" id="10508938"/>
<comment type="similarity">
    <text evidence="1">Belongs to the SRR1 family.</text>
</comment>
<dbReference type="OrthoDB" id="551431at2759"/>
<dbReference type="EMBL" id="GL871191">
    <property type="protein sequence ID" value="EGC32469.1"/>
    <property type="molecule type" value="Genomic_DNA"/>
</dbReference>
<dbReference type="Proteomes" id="UP000001064">
    <property type="component" value="Unassembled WGS sequence"/>
</dbReference>
<evidence type="ECO:0000313" key="3">
    <source>
        <dbReference type="EMBL" id="EGC32469.1"/>
    </source>
</evidence>
<evidence type="ECO:0000259" key="2">
    <source>
        <dbReference type="Pfam" id="PF07985"/>
    </source>
</evidence>
<dbReference type="InterPro" id="IPR040044">
    <property type="entry name" value="SRR1L"/>
</dbReference>
<name>F0ZUB3_DICPU</name>
<dbReference type="PANTHER" id="PTHR28626">
    <property type="entry name" value="SRR1-LIKE PROTEIN"/>
    <property type="match status" value="1"/>
</dbReference>
<gene>
    <name evidence="3" type="ORF">DICPUDRAFT_38359</name>
</gene>
<accession>F0ZUB3</accession>
<dbReference type="InParanoid" id="F0ZUB3"/>